<organism evidence="1 2">
    <name type="scientific">Corallococcus coralloides (strain ATCC 25202 / DSM 2259 / NBRC 100086 / M2)</name>
    <name type="common">Myxococcus coralloides</name>
    <dbReference type="NCBI Taxonomy" id="1144275"/>
    <lineage>
        <taxon>Bacteria</taxon>
        <taxon>Pseudomonadati</taxon>
        <taxon>Myxococcota</taxon>
        <taxon>Myxococcia</taxon>
        <taxon>Myxococcales</taxon>
        <taxon>Cystobacterineae</taxon>
        <taxon>Myxococcaceae</taxon>
        <taxon>Corallococcus</taxon>
    </lineage>
</organism>
<dbReference type="InParanoid" id="H8MXS4"/>
<keyword evidence="2" id="KW-1185">Reference proteome</keyword>
<dbReference type="AlphaFoldDB" id="H8MXS4"/>
<gene>
    <name evidence="1" type="ordered locus">COCOR_06692</name>
</gene>
<dbReference type="EMBL" id="CP003389">
    <property type="protein sequence ID" value="AFE07064.1"/>
    <property type="molecule type" value="Genomic_DNA"/>
</dbReference>
<accession>H8MXS4</accession>
<proteinExistence type="predicted"/>
<evidence type="ECO:0000313" key="2">
    <source>
        <dbReference type="Proteomes" id="UP000007587"/>
    </source>
</evidence>
<dbReference type="STRING" id="1144275.COCOR_06692"/>
<reference evidence="2" key="2">
    <citation type="submission" date="2012-03" db="EMBL/GenBank/DDBJ databases">
        <title>Genome sequence of the fruiting myxobacterium Corallococcus coralloides DSM 2259.</title>
        <authorList>
            <person name="Huntley S."/>
            <person name="Zhang Y."/>
            <person name="Treuner-Lange A."/>
            <person name="Sensen C.W."/>
            <person name="Sogaard-Andersen L."/>
        </authorList>
    </citation>
    <scope>NUCLEOTIDE SEQUENCE [LARGE SCALE GENOMIC DNA]</scope>
    <source>
        <strain evidence="2">ATCC 25202 / DSM 2259 / NBRC 100086 / M2</strain>
    </source>
</reference>
<sequence>MPRPPRVVLPLLACACCASSCLLLEELPRVTGECRGTHQGRRVRWPLEEQSSLVHRSFQGELPDTFIDLDYTPEDEPVLEGFGVDIHLVEGARVEEDRTVNLFSREGRLAPAEPSLVTAWVGNIGEDSGYLSVPGVPVEGSVTLDEVSPWAAQGHFVYRYADGGELTCTFDVPEAEVPEE</sequence>
<reference evidence="1 2" key="1">
    <citation type="journal article" date="2012" name="J. Bacteriol.">
        <title>Complete Genome Sequence of the Fruiting Myxobacterium Corallococcus coralloides DSM 2259.</title>
        <authorList>
            <person name="Huntley S."/>
            <person name="Zhang Y."/>
            <person name="Treuner-Lange A."/>
            <person name="Kneip S."/>
            <person name="Sensen C.W."/>
            <person name="Sogaard-Andersen L."/>
        </authorList>
    </citation>
    <scope>NUCLEOTIDE SEQUENCE [LARGE SCALE GENOMIC DNA]</scope>
    <source>
        <strain evidence="2">ATCC 25202 / DSM 2259 / NBRC 100086 / M2</strain>
    </source>
</reference>
<dbReference type="eggNOG" id="ENOG50316J7">
    <property type="taxonomic scope" value="Bacteria"/>
</dbReference>
<dbReference type="KEGG" id="ccx:COCOR_06692"/>
<evidence type="ECO:0000313" key="1">
    <source>
        <dbReference type="EMBL" id="AFE07064.1"/>
    </source>
</evidence>
<keyword evidence="1" id="KW-0449">Lipoprotein</keyword>
<dbReference type="HOGENOM" id="CLU_119501_0_0_7"/>
<dbReference type="Proteomes" id="UP000007587">
    <property type="component" value="Chromosome"/>
</dbReference>
<protein>
    <submittedName>
        <fullName evidence="1">Putative lipoprotein</fullName>
    </submittedName>
</protein>
<name>H8MXS4_CORCM</name>